<evidence type="ECO:0000313" key="2">
    <source>
        <dbReference type="EMBL" id="GAI75469.1"/>
    </source>
</evidence>
<dbReference type="InterPro" id="IPR035396">
    <property type="entry name" value="Bac_rhamnosid6H"/>
</dbReference>
<dbReference type="InterPro" id="IPR008928">
    <property type="entry name" value="6-hairpin_glycosidase_sf"/>
</dbReference>
<accession>X1T656</accession>
<dbReference type="EMBL" id="BARW01007732">
    <property type="protein sequence ID" value="GAI75469.1"/>
    <property type="molecule type" value="Genomic_DNA"/>
</dbReference>
<name>X1T656_9ZZZZ</name>
<feature type="domain" description="Alpha-L-rhamnosidase six-hairpin glycosidase" evidence="1">
    <location>
        <begin position="85"/>
        <end position="244"/>
    </location>
</feature>
<protein>
    <recommendedName>
        <fullName evidence="1">Alpha-L-rhamnosidase six-hairpin glycosidase domain-containing protein</fullName>
    </recommendedName>
</protein>
<dbReference type="Gene3D" id="1.50.10.10">
    <property type="match status" value="1"/>
</dbReference>
<sequence>MISDALYNLSLEELLQDIRMDGAFMAGAKWPGVWTRDISYSILLSLAIISPEESKKSLMAKVDYGRIIQDTGTGGSWPVSSDRMIWALAAWEIYTVTGDRDWLEYAYGVIKTSAESDLKVVHNQATGLVHGESSFLDWREQTYPRWMDPKDIYTSQNLGTNAVHYRTYEILAEMADILGDSGGQYLGIATSIKKGMNTYLLMPDKGYYGQYLYGRNYLSLSPRSESLGEALAVLFDIADEPQQRQIIERMPVLTFGTPCIYPQIPNIPPYHNNGIWPFVCAYRTWAAAKVANMNAVEHGLASIYRPAALFLTNKENMIASTGDYMGTEINSDRQLWSVAGNLAMVYRILLGMSFTPD</sequence>
<proteinExistence type="predicted"/>
<dbReference type="Pfam" id="PF17389">
    <property type="entry name" value="Bac_rhamnosid6H"/>
    <property type="match status" value="1"/>
</dbReference>
<feature type="non-terminal residue" evidence="2">
    <location>
        <position position="357"/>
    </location>
</feature>
<dbReference type="GO" id="GO:0005975">
    <property type="term" value="P:carbohydrate metabolic process"/>
    <property type="evidence" value="ECO:0007669"/>
    <property type="project" value="InterPro"/>
</dbReference>
<reference evidence="2" key="1">
    <citation type="journal article" date="2014" name="Front. Microbiol.">
        <title>High frequency of phylogenetically diverse reductive dehalogenase-homologous genes in deep subseafloor sedimentary metagenomes.</title>
        <authorList>
            <person name="Kawai M."/>
            <person name="Futagami T."/>
            <person name="Toyoda A."/>
            <person name="Takaki Y."/>
            <person name="Nishi S."/>
            <person name="Hori S."/>
            <person name="Arai W."/>
            <person name="Tsubouchi T."/>
            <person name="Morono Y."/>
            <person name="Uchiyama I."/>
            <person name="Ito T."/>
            <person name="Fujiyama A."/>
            <person name="Inagaki F."/>
            <person name="Takami H."/>
        </authorList>
    </citation>
    <scope>NUCLEOTIDE SEQUENCE</scope>
    <source>
        <strain evidence="2">Expedition CK06-06</strain>
    </source>
</reference>
<gene>
    <name evidence="2" type="ORF">S12H4_16021</name>
</gene>
<dbReference type="SUPFAM" id="SSF48208">
    <property type="entry name" value="Six-hairpin glycosidases"/>
    <property type="match status" value="1"/>
</dbReference>
<comment type="caution">
    <text evidence="2">The sequence shown here is derived from an EMBL/GenBank/DDBJ whole genome shotgun (WGS) entry which is preliminary data.</text>
</comment>
<evidence type="ECO:0000259" key="1">
    <source>
        <dbReference type="Pfam" id="PF17389"/>
    </source>
</evidence>
<dbReference type="AlphaFoldDB" id="X1T656"/>
<organism evidence="2">
    <name type="scientific">marine sediment metagenome</name>
    <dbReference type="NCBI Taxonomy" id="412755"/>
    <lineage>
        <taxon>unclassified sequences</taxon>
        <taxon>metagenomes</taxon>
        <taxon>ecological metagenomes</taxon>
    </lineage>
</organism>
<dbReference type="InterPro" id="IPR012341">
    <property type="entry name" value="6hp_glycosidase-like_sf"/>
</dbReference>